<reference evidence="2" key="1">
    <citation type="submission" date="2023-03" db="EMBL/GenBank/DDBJ databases">
        <title>Massive genome expansion in bonnet fungi (Mycena s.s.) driven by repeated elements and novel gene families across ecological guilds.</title>
        <authorList>
            <consortium name="Lawrence Berkeley National Laboratory"/>
            <person name="Harder C.B."/>
            <person name="Miyauchi S."/>
            <person name="Viragh M."/>
            <person name="Kuo A."/>
            <person name="Thoen E."/>
            <person name="Andreopoulos B."/>
            <person name="Lu D."/>
            <person name="Skrede I."/>
            <person name="Drula E."/>
            <person name="Henrissat B."/>
            <person name="Morin E."/>
            <person name="Kohler A."/>
            <person name="Barry K."/>
            <person name="LaButti K."/>
            <person name="Morin E."/>
            <person name="Salamov A."/>
            <person name="Lipzen A."/>
            <person name="Mereny Z."/>
            <person name="Hegedus B."/>
            <person name="Baldrian P."/>
            <person name="Stursova M."/>
            <person name="Weitz H."/>
            <person name="Taylor A."/>
            <person name="Grigoriev I.V."/>
            <person name="Nagy L.G."/>
            <person name="Martin F."/>
            <person name="Kauserud H."/>
        </authorList>
    </citation>
    <scope>NUCLEOTIDE SEQUENCE</scope>
    <source>
        <strain evidence="2">CBHHK173m</strain>
    </source>
</reference>
<feature type="signal peptide" evidence="1">
    <location>
        <begin position="1"/>
        <end position="17"/>
    </location>
</feature>
<sequence length="64" mass="6540">MLFNALLLLSALVFAAAAPPAPVTATRVFHSVTDVAPYIVEATTFITFTPSPSTSVAFPTGTGA</sequence>
<protein>
    <submittedName>
        <fullName evidence="2">Uncharacterized protein</fullName>
    </submittedName>
</protein>
<keyword evidence="3" id="KW-1185">Reference proteome</keyword>
<dbReference type="AlphaFoldDB" id="A0AAD6XK22"/>
<comment type="caution">
    <text evidence="2">The sequence shown here is derived from an EMBL/GenBank/DDBJ whole genome shotgun (WGS) entry which is preliminary data.</text>
</comment>
<accession>A0AAD6XK22</accession>
<dbReference type="EMBL" id="JARJCN010000056">
    <property type="protein sequence ID" value="KAJ7080199.1"/>
    <property type="molecule type" value="Genomic_DNA"/>
</dbReference>
<evidence type="ECO:0000313" key="3">
    <source>
        <dbReference type="Proteomes" id="UP001222325"/>
    </source>
</evidence>
<evidence type="ECO:0000313" key="2">
    <source>
        <dbReference type="EMBL" id="KAJ7080199.1"/>
    </source>
</evidence>
<gene>
    <name evidence="2" type="ORF">B0H15DRAFT_953688</name>
</gene>
<feature type="chain" id="PRO_5042122066" evidence="1">
    <location>
        <begin position="18"/>
        <end position="64"/>
    </location>
</feature>
<evidence type="ECO:0000256" key="1">
    <source>
        <dbReference type="SAM" id="SignalP"/>
    </source>
</evidence>
<organism evidence="2 3">
    <name type="scientific">Mycena belliarum</name>
    <dbReference type="NCBI Taxonomy" id="1033014"/>
    <lineage>
        <taxon>Eukaryota</taxon>
        <taxon>Fungi</taxon>
        <taxon>Dikarya</taxon>
        <taxon>Basidiomycota</taxon>
        <taxon>Agaricomycotina</taxon>
        <taxon>Agaricomycetes</taxon>
        <taxon>Agaricomycetidae</taxon>
        <taxon>Agaricales</taxon>
        <taxon>Marasmiineae</taxon>
        <taxon>Mycenaceae</taxon>
        <taxon>Mycena</taxon>
    </lineage>
</organism>
<name>A0AAD6XK22_9AGAR</name>
<keyword evidence="1" id="KW-0732">Signal</keyword>
<dbReference type="Proteomes" id="UP001222325">
    <property type="component" value="Unassembled WGS sequence"/>
</dbReference>
<proteinExistence type="predicted"/>